<dbReference type="InterPro" id="IPR015590">
    <property type="entry name" value="Aldehyde_DH_dom"/>
</dbReference>
<evidence type="ECO:0000256" key="5">
    <source>
        <dbReference type="ARBA" id="ARBA00024226"/>
    </source>
</evidence>
<evidence type="ECO:0000313" key="10">
    <source>
        <dbReference type="Proteomes" id="UP000076088"/>
    </source>
</evidence>
<evidence type="ECO:0000259" key="8">
    <source>
        <dbReference type="Pfam" id="PF00171"/>
    </source>
</evidence>
<comment type="similarity">
    <text evidence="1 7">Belongs to the aldehyde dehydrogenase family.</text>
</comment>
<dbReference type="InterPro" id="IPR016162">
    <property type="entry name" value="Ald_DH_N"/>
</dbReference>
<dbReference type="FunFam" id="3.40.309.10:FF:000018">
    <property type="entry name" value="Alpha-aminoadipic semialdehyde dehydrogenase"/>
    <property type="match status" value="1"/>
</dbReference>
<name>A0AAC8YYF8_SPHMC</name>
<dbReference type="RefSeq" id="WP_054728947.1">
    <property type="nucleotide sequence ID" value="NZ_CP009429.1"/>
</dbReference>
<dbReference type="InterPro" id="IPR029510">
    <property type="entry name" value="Ald_DH_CS_GLU"/>
</dbReference>
<dbReference type="Gene3D" id="3.40.605.10">
    <property type="entry name" value="Aldehyde Dehydrogenase, Chain A, domain 1"/>
    <property type="match status" value="1"/>
</dbReference>
<evidence type="ECO:0000256" key="4">
    <source>
        <dbReference type="ARBA" id="ARBA00023027"/>
    </source>
</evidence>
<evidence type="ECO:0000256" key="7">
    <source>
        <dbReference type="RuleBase" id="RU003345"/>
    </source>
</evidence>
<keyword evidence="4" id="KW-0520">NAD</keyword>
<gene>
    <name evidence="9" type="ORF">ATM17_05875</name>
</gene>
<feature type="domain" description="Aldehyde dehydrogenase" evidence="8">
    <location>
        <begin position="30"/>
        <end position="486"/>
    </location>
</feature>
<evidence type="ECO:0000256" key="1">
    <source>
        <dbReference type="ARBA" id="ARBA00009986"/>
    </source>
</evidence>
<dbReference type="AlphaFoldDB" id="A0AAC8YYF8"/>
<dbReference type="Proteomes" id="UP000076088">
    <property type="component" value="Chromosome"/>
</dbReference>
<dbReference type="InterPro" id="IPR016163">
    <property type="entry name" value="Ald_DH_C"/>
</dbReference>
<dbReference type="GO" id="GO:0004029">
    <property type="term" value="F:aldehyde dehydrogenase (NAD+) activity"/>
    <property type="evidence" value="ECO:0007669"/>
    <property type="project" value="UniProtKB-EC"/>
</dbReference>
<proteinExistence type="inferred from homology"/>
<reference evidence="10" key="1">
    <citation type="submission" date="2015-11" db="EMBL/GenBank/DDBJ databases">
        <title>Complete genome sequence of a polyethylene-glycol degrader Sphingopyxis macrogoltabida 203N (NBRC 111659).</title>
        <authorList>
            <person name="Yoshiyuki O."/>
            <person name="Shouta N."/>
            <person name="Nagata Y."/>
            <person name="Numata M."/>
            <person name="Tsuchikane K."/>
            <person name="Hosoyama A."/>
            <person name="Yamazoe A."/>
            <person name="Tsuda M."/>
            <person name="Fujita N."/>
            <person name="Kawai F."/>
        </authorList>
    </citation>
    <scope>NUCLEOTIDE SEQUENCE [LARGE SCALE GENOMIC DNA]</scope>
    <source>
        <strain evidence="10">203N</strain>
    </source>
</reference>
<evidence type="ECO:0000256" key="6">
    <source>
        <dbReference type="PROSITE-ProRule" id="PRU10007"/>
    </source>
</evidence>
<dbReference type="Pfam" id="PF00171">
    <property type="entry name" value="Aldedh"/>
    <property type="match status" value="1"/>
</dbReference>
<keyword evidence="10" id="KW-1185">Reference proteome</keyword>
<reference evidence="9 10" key="2">
    <citation type="journal article" date="2016" name="Genome Announc.">
        <title>Complete Genome Sequence of Sphingopyxis macrogoltabida Strain 203N (NBRC 111659), a Polyethylene Glycol Degrader.</title>
        <authorList>
            <person name="Ohtsubo Y."/>
            <person name="Nonoyama S."/>
            <person name="Nagata Y."/>
            <person name="Numata M."/>
            <person name="Tsuchikane K."/>
            <person name="Hosoyama A."/>
            <person name="Yamazoe A."/>
            <person name="Tsuda M."/>
            <person name="Fujita N."/>
            <person name="Kawai F."/>
        </authorList>
    </citation>
    <scope>NUCLEOTIDE SEQUENCE [LARGE SCALE GENOMIC DNA]</scope>
    <source>
        <strain evidence="9 10">203N</strain>
    </source>
</reference>
<organism evidence="9 10">
    <name type="scientific">Sphingopyxis macrogoltabida</name>
    <name type="common">Sphingomonas macrogoltabidus</name>
    <dbReference type="NCBI Taxonomy" id="33050"/>
    <lineage>
        <taxon>Bacteria</taxon>
        <taxon>Pseudomonadati</taxon>
        <taxon>Pseudomonadota</taxon>
        <taxon>Alphaproteobacteria</taxon>
        <taxon>Sphingomonadales</taxon>
        <taxon>Sphingomonadaceae</taxon>
        <taxon>Sphingopyxis</taxon>
    </lineage>
</organism>
<dbReference type="InterPro" id="IPR016161">
    <property type="entry name" value="Ald_DH/histidinol_DH"/>
</dbReference>
<feature type="active site" evidence="6">
    <location>
        <position position="260"/>
    </location>
</feature>
<protein>
    <recommendedName>
        <fullName evidence="5">aldehyde dehydrogenase (NAD(+))</fullName>
        <ecNumber evidence="5">1.2.1.3</ecNumber>
    </recommendedName>
</protein>
<dbReference type="InterPro" id="IPR044638">
    <property type="entry name" value="ALDH7A1-like"/>
</dbReference>
<dbReference type="EC" id="1.2.1.3" evidence="5"/>
<dbReference type="KEGG" id="smaz:LH19_14060"/>
<evidence type="ECO:0000313" key="9">
    <source>
        <dbReference type="EMBL" id="AMU88570.1"/>
    </source>
</evidence>
<evidence type="ECO:0000256" key="3">
    <source>
        <dbReference type="ARBA" id="ARBA00023002"/>
    </source>
</evidence>
<evidence type="ECO:0000256" key="2">
    <source>
        <dbReference type="ARBA" id="ARBA00011881"/>
    </source>
</evidence>
<dbReference type="Gene3D" id="3.40.309.10">
    <property type="entry name" value="Aldehyde Dehydrogenase, Chain A, domain 2"/>
    <property type="match status" value="1"/>
</dbReference>
<dbReference type="PANTHER" id="PTHR43521:SF1">
    <property type="entry name" value="ALPHA-AMINOADIPIC SEMIALDEHYDE DEHYDROGENASE"/>
    <property type="match status" value="1"/>
</dbReference>
<dbReference type="PROSITE" id="PS00687">
    <property type="entry name" value="ALDEHYDE_DEHYDR_GLU"/>
    <property type="match status" value="1"/>
</dbReference>
<dbReference type="EMBL" id="CP013344">
    <property type="protein sequence ID" value="AMU88570.1"/>
    <property type="molecule type" value="Genomic_DNA"/>
</dbReference>
<dbReference type="PANTHER" id="PTHR43521">
    <property type="entry name" value="ALPHA-AMINOADIPIC SEMIALDEHYDE DEHYDROGENASE"/>
    <property type="match status" value="1"/>
</dbReference>
<dbReference type="SUPFAM" id="SSF53720">
    <property type="entry name" value="ALDH-like"/>
    <property type="match status" value="1"/>
</dbReference>
<keyword evidence="3 7" id="KW-0560">Oxidoreductase</keyword>
<accession>A0AAC8YYF8</accession>
<comment type="subunit">
    <text evidence="2">Homotetramer.</text>
</comment>
<sequence>MTNAVAAETRDLIAALGADPALLAGGTRIVRSPITGDVIAEVAETTPAEAAERIAAAAAAFRVWRTVPAPRRGEFVRQLGEELRGAKEALGRLVSLEVGKALSEGLGEVQEMIDICDFAVGLSRQLYGLCMPSERGDHRLTEQWHPIGPVGVISAFNFPVAVWSWNAALAFVCGDSVVWKPSEKAPLTALAVHAIVERVIGNFGPDAPAGLAGLIIGGRDLGELLVDDKRLPVISATGSTRMGRTVGERVARRFGRSILELGGNNASIVTPSADLDLTLRAVAFGAMGTAGQRCTTMRRLFVHADVYDRLVPRLIEVYRTISIGDPRDPGTLVGPLIDGEAFAAMERALAAARAAGGRVHGGGRVDVNGEASFYARPALVEMGEQADCVREETFAPILYVLKYRTLDEAIAWQNDVPQGLSSSIFATDIREVEQFLSAAGSDCGIANVNMGTSGAEIGGAFGGEKETGGGRESGSDSWKAYMRRQTNAINYGRILPLAQGVKFDIE</sequence>